<evidence type="ECO:0000259" key="1">
    <source>
        <dbReference type="Pfam" id="PF01872"/>
    </source>
</evidence>
<keyword evidence="3" id="KW-1185">Reference proteome</keyword>
<proteinExistence type="predicted"/>
<comment type="caution">
    <text evidence="2">The sequence shown here is derived from an EMBL/GenBank/DDBJ whole genome shotgun (WGS) entry which is preliminary data.</text>
</comment>
<accession>A0ABV3C7F7</accession>
<dbReference type="InterPro" id="IPR002734">
    <property type="entry name" value="RibDG_C"/>
</dbReference>
<evidence type="ECO:0000313" key="3">
    <source>
        <dbReference type="Proteomes" id="UP001551329"/>
    </source>
</evidence>
<name>A0ABV3C7F7_9ACTN</name>
<organism evidence="2 3">
    <name type="scientific">Streptomyces narbonensis</name>
    <dbReference type="NCBI Taxonomy" id="67333"/>
    <lineage>
        <taxon>Bacteria</taxon>
        <taxon>Bacillati</taxon>
        <taxon>Actinomycetota</taxon>
        <taxon>Actinomycetes</taxon>
        <taxon>Kitasatosporales</taxon>
        <taxon>Streptomycetaceae</taxon>
        <taxon>Streptomyces</taxon>
    </lineage>
</organism>
<dbReference type="InterPro" id="IPR024072">
    <property type="entry name" value="DHFR-like_dom_sf"/>
</dbReference>
<dbReference type="InterPro" id="IPR050765">
    <property type="entry name" value="Riboflavin_Biosynth_HTPR"/>
</dbReference>
<dbReference type="Gene3D" id="3.40.430.10">
    <property type="entry name" value="Dihydrofolate Reductase, subunit A"/>
    <property type="match status" value="1"/>
</dbReference>
<dbReference type="Proteomes" id="UP001551329">
    <property type="component" value="Unassembled WGS sequence"/>
</dbReference>
<dbReference type="PANTHER" id="PTHR38011:SF11">
    <property type="entry name" value="2,5-DIAMINO-6-RIBOSYLAMINO-4(3H)-PYRIMIDINONE 5'-PHOSPHATE REDUCTASE"/>
    <property type="match status" value="1"/>
</dbReference>
<gene>
    <name evidence="2" type="ORF">AB0A88_08040</name>
</gene>
<feature type="domain" description="Bacterial bifunctional deaminase-reductase C-terminal" evidence="1">
    <location>
        <begin position="6"/>
        <end position="166"/>
    </location>
</feature>
<dbReference type="SUPFAM" id="SSF53597">
    <property type="entry name" value="Dihydrofolate reductase-like"/>
    <property type="match status" value="1"/>
</dbReference>
<dbReference type="RefSeq" id="WP_358469733.1">
    <property type="nucleotide sequence ID" value="NZ_JBEZAE010000003.1"/>
</dbReference>
<dbReference type="EMBL" id="JBEZAE010000003">
    <property type="protein sequence ID" value="MEU7070083.1"/>
    <property type="molecule type" value="Genomic_DNA"/>
</dbReference>
<sequence length="176" mass="19431">MTFAATVFIGTSLDGYIARSNDDIEWLTSRGEKAGDLGFFAFLDSVDAVIMGRNTYDKVIGFGEENWHYGDRHVGVLSTTLPEDADPRITVYRDLDTLVADLDQRGVKHVYPDGGRLVQSFIRAGRVDRFIISVAPVLIGSGHRLFGELHDDVPLRLDGVADLGHGFAQLTYTVEK</sequence>
<evidence type="ECO:0000313" key="2">
    <source>
        <dbReference type="EMBL" id="MEU7070083.1"/>
    </source>
</evidence>
<protein>
    <submittedName>
        <fullName evidence="2">Dihydrofolate reductase family protein</fullName>
    </submittedName>
</protein>
<dbReference type="PANTHER" id="PTHR38011">
    <property type="entry name" value="DIHYDROFOLATE REDUCTASE FAMILY PROTEIN (AFU_ORTHOLOGUE AFUA_8G06820)"/>
    <property type="match status" value="1"/>
</dbReference>
<reference evidence="2 3" key="1">
    <citation type="submission" date="2024-06" db="EMBL/GenBank/DDBJ databases">
        <title>The Natural Products Discovery Center: Release of the First 8490 Sequenced Strains for Exploring Actinobacteria Biosynthetic Diversity.</title>
        <authorList>
            <person name="Kalkreuter E."/>
            <person name="Kautsar S.A."/>
            <person name="Yang D."/>
            <person name="Bader C.D."/>
            <person name="Teijaro C.N."/>
            <person name="Fluegel L."/>
            <person name="Davis C.M."/>
            <person name="Simpson J.R."/>
            <person name="Lauterbach L."/>
            <person name="Steele A.D."/>
            <person name="Gui C."/>
            <person name="Meng S."/>
            <person name="Li G."/>
            <person name="Viehrig K."/>
            <person name="Ye F."/>
            <person name="Su P."/>
            <person name="Kiefer A.F."/>
            <person name="Nichols A."/>
            <person name="Cepeda A.J."/>
            <person name="Yan W."/>
            <person name="Fan B."/>
            <person name="Jiang Y."/>
            <person name="Adhikari A."/>
            <person name="Zheng C.-J."/>
            <person name="Schuster L."/>
            <person name="Cowan T.M."/>
            <person name="Smanski M.J."/>
            <person name="Chevrette M.G."/>
            <person name="De Carvalho L.P.S."/>
            <person name="Shen B."/>
        </authorList>
    </citation>
    <scope>NUCLEOTIDE SEQUENCE [LARGE SCALE GENOMIC DNA]</scope>
    <source>
        <strain evidence="2 3">NPDC045974</strain>
    </source>
</reference>
<dbReference type="Pfam" id="PF01872">
    <property type="entry name" value="RibD_C"/>
    <property type="match status" value="1"/>
</dbReference>